<dbReference type="EMBL" id="SIUB01000002">
    <property type="protein sequence ID" value="TBN54409.1"/>
    <property type="molecule type" value="Genomic_DNA"/>
</dbReference>
<dbReference type="OrthoDB" id="9798292at2"/>
<dbReference type="AlphaFoldDB" id="A0A4Q9GJD0"/>
<dbReference type="PIRSF" id="PIRSF032025">
    <property type="entry name" value="UCP032025"/>
    <property type="match status" value="1"/>
</dbReference>
<accession>A0A4Q9GJD0</accession>
<name>A0A4Q9GJD0_9HYPH</name>
<reference evidence="1 2" key="1">
    <citation type="submission" date="2019-02" db="EMBL/GenBank/DDBJ databases">
        <title>Hansschlegelia quercus sp. nov., a novel methylotrophic bacterium from buds of oak (Quercus robur L.).</title>
        <authorList>
            <person name="Agafonova N.V."/>
            <person name="Kaparullina E.N."/>
            <person name="Grouzdev D.S."/>
            <person name="Doronina N.V."/>
        </authorList>
    </citation>
    <scope>NUCLEOTIDE SEQUENCE [LARGE SCALE GENOMIC DNA]</scope>
    <source>
        <strain evidence="1 2">Dub</strain>
    </source>
</reference>
<protein>
    <submittedName>
        <fullName evidence="1">DUF1489 family protein</fullName>
    </submittedName>
</protein>
<dbReference type="RefSeq" id="WP_131002102.1">
    <property type="nucleotide sequence ID" value="NZ_JBHSZR010000005.1"/>
</dbReference>
<dbReference type="InterPro" id="IPR008320">
    <property type="entry name" value="UCP032025"/>
</dbReference>
<keyword evidence="2" id="KW-1185">Reference proteome</keyword>
<gene>
    <name evidence="1" type="ORF">EYR15_06130</name>
</gene>
<dbReference type="Pfam" id="PF07370">
    <property type="entry name" value="DUF1489"/>
    <property type="match status" value="1"/>
</dbReference>
<dbReference type="Proteomes" id="UP000291613">
    <property type="component" value="Unassembled WGS sequence"/>
</dbReference>
<proteinExistence type="predicted"/>
<comment type="caution">
    <text evidence="1">The sequence shown here is derived from an EMBL/GenBank/DDBJ whole genome shotgun (WGS) entry which is preliminary data.</text>
</comment>
<evidence type="ECO:0000313" key="1">
    <source>
        <dbReference type="EMBL" id="TBN54409.1"/>
    </source>
</evidence>
<evidence type="ECO:0000313" key="2">
    <source>
        <dbReference type="Proteomes" id="UP000291613"/>
    </source>
</evidence>
<sequence length="145" mass="16113">MTLHLQKLCVGCDSPEDLRSWIDERMAERRRTGRPQEQIHTTRMTPKRAAELLDGGSLYWVIKGTILIRQAILDLRPAKGADGIERCDIVLSPETVAVRPAPRRAFQGWRYLAAHEAPADTAVDERAAPGLPPALVAELRTLGLI</sequence>
<organism evidence="1 2">
    <name type="scientific">Hansschlegelia quercus</name>
    <dbReference type="NCBI Taxonomy" id="2528245"/>
    <lineage>
        <taxon>Bacteria</taxon>
        <taxon>Pseudomonadati</taxon>
        <taxon>Pseudomonadota</taxon>
        <taxon>Alphaproteobacteria</taxon>
        <taxon>Hyphomicrobiales</taxon>
        <taxon>Methylopilaceae</taxon>
        <taxon>Hansschlegelia</taxon>
    </lineage>
</organism>